<evidence type="ECO:0000313" key="5">
    <source>
        <dbReference type="Proteomes" id="UP000190637"/>
    </source>
</evidence>
<dbReference type="EMBL" id="FUWS01000008">
    <property type="protein sequence ID" value="SKA22506.1"/>
    <property type="molecule type" value="Genomic_DNA"/>
</dbReference>
<dbReference type="Pfam" id="PF01408">
    <property type="entry name" value="GFO_IDH_MocA"/>
    <property type="match status" value="1"/>
</dbReference>
<accession>A0A1T4S343</accession>
<evidence type="ECO:0000256" key="1">
    <source>
        <dbReference type="ARBA" id="ARBA00023002"/>
    </source>
</evidence>
<feature type="domain" description="GFO/IDH/MocA-like oxidoreductase" evidence="3">
    <location>
        <begin position="130"/>
        <end position="264"/>
    </location>
</feature>
<organism evidence="4 5">
    <name type="scientific">Marinactinospora thermotolerans DSM 45154</name>
    <dbReference type="NCBI Taxonomy" id="1122192"/>
    <lineage>
        <taxon>Bacteria</taxon>
        <taxon>Bacillati</taxon>
        <taxon>Actinomycetota</taxon>
        <taxon>Actinomycetes</taxon>
        <taxon>Streptosporangiales</taxon>
        <taxon>Nocardiopsidaceae</taxon>
        <taxon>Marinactinospora</taxon>
    </lineage>
</organism>
<dbReference type="Gene3D" id="3.40.50.720">
    <property type="entry name" value="NAD(P)-binding Rossmann-like Domain"/>
    <property type="match status" value="1"/>
</dbReference>
<dbReference type="STRING" id="1122192.SAMN02745673_03109"/>
<evidence type="ECO:0000259" key="3">
    <source>
        <dbReference type="Pfam" id="PF22725"/>
    </source>
</evidence>
<dbReference type="InterPro" id="IPR055170">
    <property type="entry name" value="GFO_IDH_MocA-like_dom"/>
</dbReference>
<evidence type="ECO:0000313" key="4">
    <source>
        <dbReference type="EMBL" id="SKA22506.1"/>
    </source>
</evidence>
<dbReference type="Proteomes" id="UP000190637">
    <property type="component" value="Unassembled WGS sequence"/>
</dbReference>
<dbReference type="InterPro" id="IPR050463">
    <property type="entry name" value="Gfo/Idh/MocA_oxidrdct_glycsds"/>
</dbReference>
<dbReference type="AlphaFoldDB" id="A0A1T4S343"/>
<dbReference type="RefSeq" id="WP_078762406.1">
    <property type="nucleotide sequence ID" value="NZ_FUWS01000008.1"/>
</dbReference>
<reference evidence="4 5" key="1">
    <citation type="submission" date="2017-02" db="EMBL/GenBank/DDBJ databases">
        <authorList>
            <person name="Peterson S.W."/>
        </authorList>
    </citation>
    <scope>NUCLEOTIDE SEQUENCE [LARGE SCALE GENOMIC DNA]</scope>
    <source>
        <strain evidence="4 5">DSM 45154</strain>
    </source>
</reference>
<dbReference type="InterPro" id="IPR036291">
    <property type="entry name" value="NAD(P)-bd_dom_sf"/>
</dbReference>
<feature type="domain" description="Gfo/Idh/MocA-like oxidoreductase N-terminal" evidence="2">
    <location>
        <begin position="4"/>
        <end position="117"/>
    </location>
</feature>
<dbReference type="GO" id="GO:0016491">
    <property type="term" value="F:oxidoreductase activity"/>
    <property type="evidence" value="ECO:0007669"/>
    <property type="project" value="UniProtKB-KW"/>
</dbReference>
<dbReference type="InterPro" id="IPR000683">
    <property type="entry name" value="Gfo/Idh/MocA-like_OxRdtase_N"/>
</dbReference>
<dbReference type="OrthoDB" id="9776544at2"/>
<dbReference type="SUPFAM" id="SSF51735">
    <property type="entry name" value="NAD(P)-binding Rossmann-fold domains"/>
    <property type="match status" value="1"/>
</dbReference>
<dbReference type="PANTHER" id="PTHR43818">
    <property type="entry name" value="BCDNA.GH03377"/>
    <property type="match status" value="1"/>
</dbReference>
<keyword evidence="5" id="KW-1185">Reference proteome</keyword>
<dbReference type="Pfam" id="PF22725">
    <property type="entry name" value="GFO_IDH_MocA_C3"/>
    <property type="match status" value="1"/>
</dbReference>
<sequence>MGVGVAVVGCGTISVEYLRNLTSFPDLDVLVCADLDPERARARAEEHGVPVWGPPETAYTHPDVEIVVNLTIPAAHAEVSHAAIAAGRHVWSEKPLTTDPESARTLLLRAAEAGVAVGCAPDTVLGAGAQSAARLVADGRIGVPATALTLMQTPGPESWHPDPEFLFRRGAGPLFDMGPYYLTLLAWLFGPVTRVAAVGRRSRTHRTIGSGPRAGSVFEVEVPTHVSALVEYRDGPAATMVISFDSPLLRAGFVEVTGSEATLEVPDPNRFDGTLRLRPPFSDDWSALPSTGTTATRGIGVLELARAVRAGASPRASGEVALHVLETMHAIHTSIDSGEFVTVESGFSAPTPLPEDWDPFARTL</sequence>
<name>A0A1T4S343_9ACTN</name>
<evidence type="ECO:0000259" key="2">
    <source>
        <dbReference type="Pfam" id="PF01408"/>
    </source>
</evidence>
<keyword evidence="1" id="KW-0560">Oxidoreductase</keyword>
<protein>
    <submittedName>
        <fullName evidence="4">Predicted dehydrogenase</fullName>
    </submittedName>
</protein>
<proteinExistence type="predicted"/>
<dbReference type="GO" id="GO:0000166">
    <property type="term" value="F:nucleotide binding"/>
    <property type="evidence" value="ECO:0007669"/>
    <property type="project" value="InterPro"/>
</dbReference>
<dbReference type="Gene3D" id="3.30.360.10">
    <property type="entry name" value="Dihydrodipicolinate Reductase, domain 2"/>
    <property type="match status" value="1"/>
</dbReference>
<gene>
    <name evidence="4" type="ORF">SAMN02745673_03109</name>
</gene>
<dbReference type="PANTHER" id="PTHR43818:SF11">
    <property type="entry name" value="BCDNA.GH03377"/>
    <property type="match status" value="1"/>
</dbReference>
<dbReference type="SUPFAM" id="SSF55347">
    <property type="entry name" value="Glyceraldehyde-3-phosphate dehydrogenase-like, C-terminal domain"/>
    <property type="match status" value="1"/>
</dbReference>